<evidence type="ECO:0000259" key="1">
    <source>
        <dbReference type="Pfam" id="PF17295"/>
    </source>
</evidence>
<proteinExistence type="predicted"/>
<dbReference type="Gene3D" id="2.40.10.390">
    <property type="match status" value="1"/>
</dbReference>
<feature type="domain" description="DUF5348" evidence="1">
    <location>
        <begin position="4"/>
        <end position="77"/>
    </location>
</feature>
<comment type="caution">
    <text evidence="2">The sequence shown here is derived from an EMBL/GenBank/DDBJ whole genome shotgun (WGS) entry which is preliminary data.</text>
</comment>
<evidence type="ECO:0000313" key="2">
    <source>
        <dbReference type="EMBL" id="GFO95016.1"/>
    </source>
</evidence>
<evidence type="ECO:0000313" key="3">
    <source>
        <dbReference type="Proteomes" id="UP000660047"/>
    </source>
</evidence>
<dbReference type="AlphaFoldDB" id="A0AAI9K645"/>
<gene>
    <name evidence="2" type="ORF">COEU31_20620</name>
</gene>
<dbReference type="EMBL" id="BLYL01000013">
    <property type="protein sequence ID" value="GFO95016.1"/>
    <property type="molecule type" value="Genomic_DNA"/>
</dbReference>
<accession>A0AAI9K645</accession>
<dbReference type="Pfam" id="PF17295">
    <property type="entry name" value="DUF5348"/>
    <property type="match status" value="1"/>
</dbReference>
<sequence length="77" mass="8922">MATGRLGYNSVNDRYGLLVSDLWVYSGFHCGEGLEVMVHGKWVPTRMEMCWNDDGSHDWYLVGTPYFVDLEYVRARV</sequence>
<dbReference type="RefSeq" id="WP_055224391.1">
    <property type="nucleotide sequence ID" value="NZ_BLYL01000013.1"/>
</dbReference>
<reference evidence="2" key="1">
    <citation type="submission" date="2020-06" db="EMBL/GenBank/DDBJ databases">
        <title>Characterization of fructooligosaccharide metabolism and fructooligosaccharide-degrading enzymes in human commensal butyrate producers.</title>
        <authorList>
            <person name="Tanno H."/>
            <person name="Fujii T."/>
            <person name="Hirano K."/>
            <person name="Maeno S."/>
            <person name="Tonozuka T."/>
            <person name="Sakamoto M."/>
            <person name="Ohkuma M."/>
            <person name="Tochio T."/>
            <person name="Endo A."/>
        </authorList>
    </citation>
    <scope>NUCLEOTIDE SEQUENCE</scope>
    <source>
        <strain evidence="2">JCM 31265</strain>
    </source>
</reference>
<dbReference type="Proteomes" id="UP000660047">
    <property type="component" value="Unassembled WGS sequence"/>
</dbReference>
<name>A0AAI9K645_9FIRM</name>
<protein>
    <recommendedName>
        <fullName evidence="1">DUF5348 domain-containing protein</fullName>
    </recommendedName>
</protein>
<dbReference type="InterPro" id="IPR035255">
    <property type="entry name" value="DUF5348"/>
</dbReference>
<organism evidence="2 3">
    <name type="scientific">Coprococcus eutactus</name>
    <dbReference type="NCBI Taxonomy" id="33043"/>
    <lineage>
        <taxon>Bacteria</taxon>
        <taxon>Bacillati</taxon>
        <taxon>Bacillota</taxon>
        <taxon>Clostridia</taxon>
        <taxon>Lachnospirales</taxon>
        <taxon>Lachnospiraceae</taxon>
        <taxon>Coprococcus</taxon>
    </lineage>
</organism>